<dbReference type="AlphaFoldDB" id="A0A0F9C160"/>
<proteinExistence type="predicted"/>
<comment type="caution">
    <text evidence="1">The sequence shown here is derived from an EMBL/GenBank/DDBJ whole genome shotgun (WGS) entry which is preliminary data.</text>
</comment>
<name>A0A0F9C160_9ZZZZ</name>
<sequence length="172" mass="19175">MVARDYNGHGTITSSIIGGNPSTNPYKHTLTEVGNMILKTTTKSEITVNFPDIFRLSLDWEVFGVDNPNTWIYLTVKTADDNTEVFTNSNDSILIASGKYDLLVNLDPGQYTIELFQTNSIELTNFTFSTESHRLDFKYNTDEFRGLTNESGIIMLKTLDDAGIGSIEATLD</sequence>
<dbReference type="EMBL" id="LAZR01049128">
    <property type="protein sequence ID" value="KKK90376.1"/>
    <property type="molecule type" value="Genomic_DNA"/>
</dbReference>
<organism evidence="1">
    <name type="scientific">marine sediment metagenome</name>
    <dbReference type="NCBI Taxonomy" id="412755"/>
    <lineage>
        <taxon>unclassified sequences</taxon>
        <taxon>metagenomes</taxon>
        <taxon>ecological metagenomes</taxon>
    </lineage>
</organism>
<accession>A0A0F9C160</accession>
<reference evidence="1" key="1">
    <citation type="journal article" date="2015" name="Nature">
        <title>Complex archaea that bridge the gap between prokaryotes and eukaryotes.</title>
        <authorList>
            <person name="Spang A."/>
            <person name="Saw J.H."/>
            <person name="Jorgensen S.L."/>
            <person name="Zaremba-Niedzwiedzka K."/>
            <person name="Martijn J."/>
            <person name="Lind A.E."/>
            <person name="van Eijk R."/>
            <person name="Schleper C."/>
            <person name="Guy L."/>
            <person name="Ettema T.J."/>
        </authorList>
    </citation>
    <scope>NUCLEOTIDE SEQUENCE</scope>
</reference>
<gene>
    <name evidence="1" type="ORF">LCGC14_2723610</name>
</gene>
<evidence type="ECO:0000313" key="1">
    <source>
        <dbReference type="EMBL" id="KKK90376.1"/>
    </source>
</evidence>
<feature type="non-terminal residue" evidence="1">
    <location>
        <position position="172"/>
    </location>
</feature>
<protein>
    <submittedName>
        <fullName evidence="1">Uncharacterized protein</fullName>
    </submittedName>
</protein>